<comment type="similarity">
    <text evidence="2 12">Belongs to the glycosyltransferase 43 family.</text>
</comment>
<evidence type="ECO:0000256" key="7">
    <source>
        <dbReference type="ARBA" id="ARBA00022989"/>
    </source>
</evidence>
<keyword evidence="14" id="KW-1185">Reference proteome</keyword>
<evidence type="ECO:0000256" key="4">
    <source>
        <dbReference type="ARBA" id="ARBA00022679"/>
    </source>
</evidence>
<keyword evidence="11 12" id="KW-0961">Cell wall biogenesis/degradation</keyword>
<evidence type="ECO:0000256" key="12">
    <source>
        <dbReference type="RuleBase" id="RU363127"/>
    </source>
</evidence>
<dbReference type="GO" id="GO:0071555">
    <property type="term" value="P:cell wall organization"/>
    <property type="evidence" value="ECO:0007669"/>
    <property type="project" value="UniProtKB-KW"/>
</dbReference>
<evidence type="ECO:0000256" key="10">
    <source>
        <dbReference type="ARBA" id="ARBA00023180"/>
    </source>
</evidence>
<reference evidence="13 14" key="1">
    <citation type="journal article" date="2020" name="Nat. Commun.">
        <title>Genome of Tripterygium wilfordii and identification of cytochrome P450 involved in triptolide biosynthesis.</title>
        <authorList>
            <person name="Tu L."/>
            <person name="Su P."/>
            <person name="Zhang Z."/>
            <person name="Gao L."/>
            <person name="Wang J."/>
            <person name="Hu T."/>
            <person name="Zhou J."/>
            <person name="Zhang Y."/>
            <person name="Zhao Y."/>
            <person name="Liu Y."/>
            <person name="Song Y."/>
            <person name="Tong Y."/>
            <person name="Lu Y."/>
            <person name="Yang J."/>
            <person name="Xu C."/>
            <person name="Jia M."/>
            <person name="Peters R.J."/>
            <person name="Huang L."/>
            <person name="Gao W."/>
        </authorList>
    </citation>
    <scope>NUCLEOTIDE SEQUENCE [LARGE SCALE GENOMIC DNA]</scope>
    <source>
        <strain evidence="14">cv. XIE 37</strain>
        <tissue evidence="13">Leaf</tissue>
    </source>
</reference>
<gene>
    <name evidence="13" type="ORF">HS088_TW09G01339</name>
</gene>
<protein>
    <recommendedName>
        <fullName evidence="12">Glycosyltransferases</fullName>
        <ecNumber evidence="12">2.4.-.-</ecNumber>
    </recommendedName>
</protein>
<dbReference type="EMBL" id="JAAARO010000009">
    <property type="protein sequence ID" value="KAF5743273.1"/>
    <property type="molecule type" value="Genomic_DNA"/>
</dbReference>
<comment type="function">
    <text evidence="12">Involved in the synthesis of glucuronoxylan hemicellulose in secondary cell walls.</text>
</comment>
<keyword evidence="5" id="KW-0812">Transmembrane</keyword>
<dbReference type="Proteomes" id="UP000593562">
    <property type="component" value="Unassembled WGS sequence"/>
</dbReference>
<dbReference type="AlphaFoldDB" id="A0A7J7DAA6"/>
<dbReference type="SUPFAM" id="SSF53448">
    <property type="entry name" value="Nucleotide-diphospho-sugar transferases"/>
    <property type="match status" value="1"/>
</dbReference>
<dbReference type="InterPro" id="IPR029044">
    <property type="entry name" value="Nucleotide-diphossugar_trans"/>
</dbReference>
<evidence type="ECO:0000256" key="6">
    <source>
        <dbReference type="ARBA" id="ARBA00022968"/>
    </source>
</evidence>
<comment type="subcellular location">
    <subcellularLocation>
        <location evidence="1 12">Golgi apparatus membrane</location>
        <topology evidence="1 12">Single-pass type II membrane protein</topology>
    </subcellularLocation>
</comment>
<evidence type="ECO:0000313" key="13">
    <source>
        <dbReference type="EMBL" id="KAF5743273.1"/>
    </source>
</evidence>
<dbReference type="Gene3D" id="3.90.550.10">
    <property type="entry name" value="Spore Coat Polysaccharide Biosynthesis Protein SpsA, Chain A"/>
    <property type="match status" value="1"/>
</dbReference>
<evidence type="ECO:0000256" key="8">
    <source>
        <dbReference type="ARBA" id="ARBA00023034"/>
    </source>
</evidence>
<evidence type="ECO:0000256" key="3">
    <source>
        <dbReference type="ARBA" id="ARBA00022676"/>
    </source>
</evidence>
<sequence>MASNVGNFQKYDSATSNGTVTLHPREIERESEVGISGGVENNVTLQARVNEQELNAGTSDDAPANQSFPQDSALVFQKLLLIVTPTYPRPFQAYYLNRLAQTLKLVQPPLLWIVVEMTSQSVETADLLKRTGVMYRHLVCNKNLSNIRDRSVHQRNVALSHIETHRLDGIVYFADDTNIYLGDLFEQMREISRFGTWPVAKLSGSTNKSFLGGPICNGTQVIGWHVNESNRRFRRFHTEMTGFAFNSTILWDPKRWHRPTLEPIRQLDTVRNGFQVSTFIDQLVEDESKMEGLPEGCSRIMVWQLHLEKSNFFYPPKWSMKDNLDAIVPLMLNA</sequence>
<dbReference type="GO" id="GO:0010417">
    <property type="term" value="P:glucuronoxylan biosynthetic process"/>
    <property type="evidence" value="ECO:0007669"/>
    <property type="project" value="TreeGrafter"/>
</dbReference>
<dbReference type="GO" id="GO:0000139">
    <property type="term" value="C:Golgi membrane"/>
    <property type="evidence" value="ECO:0007669"/>
    <property type="project" value="UniProtKB-SubCell"/>
</dbReference>
<dbReference type="CDD" id="cd00218">
    <property type="entry name" value="GlcAT-I"/>
    <property type="match status" value="1"/>
</dbReference>
<dbReference type="PANTHER" id="PTHR10896:SF20">
    <property type="entry name" value="BETA-1,4-XYLOSYLTRANSFERASE IRX9L-RELATED"/>
    <property type="match status" value="1"/>
</dbReference>
<keyword evidence="6 12" id="KW-0735">Signal-anchor</keyword>
<dbReference type="InterPro" id="IPR005027">
    <property type="entry name" value="Glyco_trans_43"/>
</dbReference>
<dbReference type="Pfam" id="PF03360">
    <property type="entry name" value="Glyco_transf_43"/>
    <property type="match status" value="1"/>
</dbReference>
<keyword evidence="8 12" id="KW-0333">Golgi apparatus</keyword>
<dbReference type="GO" id="GO:0042285">
    <property type="term" value="F:xylosyltransferase activity"/>
    <property type="evidence" value="ECO:0007669"/>
    <property type="project" value="TreeGrafter"/>
</dbReference>
<dbReference type="PANTHER" id="PTHR10896">
    <property type="entry name" value="GALACTOSYLGALACTOSYLXYLOSYLPROTEIN 3-BETA-GLUCURONOSYLTRANSFERASE BETA-1,3-GLUCURONYLTRANSFERASE"/>
    <property type="match status" value="1"/>
</dbReference>
<keyword evidence="10" id="KW-0325">Glycoprotein</keyword>
<dbReference type="FunFam" id="3.90.550.10:FF:000064">
    <property type="entry name" value="Glycosyltransferases"/>
    <property type="match status" value="1"/>
</dbReference>
<evidence type="ECO:0000256" key="5">
    <source>
        <dbReference type="ARBA" id="ARBA00022692"/>
    </source>
</evidence>
<organism evidence="13 14">
    <name type="scientific">Tripterygium wilfordii</name>
    <name type="common">Thunder God vine</name>
    <dbReference type="NCBI Taxonomy" id="458696"/>
    <lineage>
        <taxon>Eukaryota</taxon>
        <taxon>Viridiplantae</taxon>
        <taxon>Streptophyta</taxon>
        <taxon>Embryophyta</taxon>
        <taxon>Tracheophyta</taxon>
        <taxon>Spermatophyta</taxon>
        <taxon>Magnoliopsida</taxon>
        <taxon>eudicotyledons</taxon>
        <taxon>Gunneridae</taxon>
        <taxon>Pentapetalae</taxon>
        <taxon>rosids</taxon>
        <taxon>fabids</taxon>
        <taxon>Celastrales</taxon>
        <taxon>Celastraceae</taxon>
        <taxon>Tripterygium</taxon>
    </lineage>
</organism>
<dbReference type="EC" id="2.4.-.-" evidence="12"/>
<keyword evidence="9" id="KW-0472">Membrane</keyword>
<accession>A0A7J7DAA6</accession>
<evidence type="ECO:0000256" key="9">
    <source>
        <dbReference type="ARBA" id="ARBA00023136"/>
    </source>
</evidence>
<evidence type="ECO:0000256" key="2">
    <source>
        <dbReference type="ARBA" id="ARBA00007706"/>
    </source>
</evidence>
<evidence type="ECO:0000256" key="1">
    <source>
        <dbReference type="ARBA" id="ARBA00004323"/>
    </source>
</evidence>
<evidence type="ECO:0000256" key="11">
    <source>
        <dbReference type="ARBA" id="ARBA00023316"/>
    </source>
</evidence>
<comment type="caution">
    <text evidence="13">The sequence shown here is derived from an EMBL/GenBank/DDBJ whole genome shotgun (WGS) entry which is preliminary data.</text>
</comment>
<keyword evidence="4 12" id="KW-0808">Transferase</keyword>
<dbReference type="GO" id="GO:0015018">
    <property type="term" value="F:galactosylgalactosylxylosylprotein 3-beta-glucuronosyltransferase activity"/>
    <property type="evidence" value="ECO:0007669"/>
    <property type="project" value="InterPro"/>
</dbReference>
<dbReference type="InParanoid" id="A0A7J7DAA6"/>
<keyword evidence="7" id="KW-1133">Transmembrane helix</keyword>
<proteinExistence type="inferred from homology"/>
<keyword evidence="3" id="KW-0328">Glycosyltransferase</keyword>
<dbReference type="GO" id="GO:0009834">
    <property type="term" value="P:plant-type secondary cell wall biogenesis"/>
    <property type="evidence" value="ECO:0007669"/>
    <property type="project" value="TreeGrafter"/>
</dbReference>
<evidence type="ECO:0000313" key="14">
    <source>
        <dbReference type="Proteomes" id="UP000593562"/>
    </source>
</evidence>
<name>A0A7J7DAA6_TRIWF</name>